<keyword evidence="7 9" id="KW-0408">Iron</keyword>
<evidence type="ECO:0000313" key="12">
    <source>
        <dbReference type="EMBL" id="THU80148.1"/>
    </source>
</evidence>
<dbReference type="InterPro" id="IPR002401">
    <property type="entry name" value="Cyt_P450_E_grp-I"/>
</dbReference>
<dbReference type="GO" id="GO:0004497">
    <property type="term" value="F:monooxygenase activity"/>
    <property type="evidence" value="ECO:0007669"/>
    <property type="project" value="UniProtKB-KW"/>
</dbReference>
<dbReference type="Pfam" id="PF00067">
    <property type="entry name" value="p450"/>
    <property type="match status" value="1"/>
</dbReference>
<keyword evidence="8 10" id="KW-0503">Monooxygenase</keyword>
<dbReference type="GO" id="GO:0016705">
    <property type="term" value="F:oxidoreductase activity, acting on paired donors, with incorporation or reduction of molecular oxygen"/>
    <property type="evidence" value="ECO:0007669"/>
    <property type="project" value="InterPro"/>
</dbReference>
<dbReference type="EMBL" id="ML179936">
    <property type="protein sequence ID" value="THU80148.1"/>
    <property type="molecule type" value="Genomic_DNA"/>
</dbReference>
<dbReference type="InterPro" id="IPR036396">
    <property type="entry name" value="Cyt_P450_sf"/>
</dbReference>
<dbReference type="PRINTS" id="PR00385">
    <property type="entry name" value="P450"/>
</dbReference>
<evidence type="ECO:0000256" key="6">
    <source>
        <dbReference type="ARBA" id="ARBA00023002"/>
    </source>
</evidence>
<evidence type="ECO:0000313" key="13">
    <source>
        <dbReference type="Proteomes" id="UP000297245"/>
    </source>
</evidence>
<keyword evidence="5 9" id="KW-0479">Metal-binding</keyword>
<dbReference type="InterPro" id="IPR001128">
    <property type="entry name" value="Cyt_P450"/>
</dbReference>
<dbReference type="Gene3D" id="1.10.630.10">
    <property type="entry name" value="Cytochrome P450"/>
    <property type="match status" value="1"/>
</dbReference>
<evidence type="ECO:0000256" key="3">
    <source>
        <dbReference type="ARBA" id="ARBA00010617"/>
    </source>
</evidence>
<keyword evidence="6 10" id="KW-0560">Oxidoreductase</keyword>
<gene>
    <name evidence="12" type="ORF">K435DRAFT_696302</name>
</gene>
<protein>
    <submittedName>
        <fullName evidence="12">Cytochrome P450</fullName>
    </submittedName>
</protein>
<dbReference type="GO" id="GO:0020037">
    <property type="term" value="F:heme binding"/>
    <property type="evidence" value="ECO:0007669"/>
    <property type="project" value="InterPro"/>
</dbReference>
<dbReference type="GO" id="GO:0005506">
    <property type="term" value="F:iron ion binding"/>
    <property type="evidence" value="ECO:0007669"/>
    <property type="project" value="InterPro"/>
</dbReference>
<comment type="pathway">
    <text evidence="2">Secondary metabolite biosynthesis.</text>
</comment>
<dbReference type="InterPro" id="IPR017972">
    <property type="entry name" value="Cyt_P450_CS"/>
</dbReference>
<keyword evidence="11" id="KW-0472">Membrane</keyword>
<evidence type="ECO:0000256" key="10">
    <source>
        <dbReference type="RuleBase" id="RU000461"/>
    </source>
</evidence>
<dbReference type="AlphaFoldDB" id="A0A4S8KX58"/>
<keyword evidence="11" id="KW-1133">Transmembrane helix</keyword>
<keyword evidence="11" id="KW-0812">Transmembrane</keyword>
<dbReference type="PROSITE" id="PS00086">
    <property type="entry name" value="CYTOCHROME_P450"/>
    <property type="match status" value="1"/>
</dbReference>
<dbReference type="PANTHER" id="PTHR24305:SF29">
    <property type="entry name" value="BENZOATE-PARA-HYDROXYLASE"/>
    <property type="match status" value="1"/>
</dbReference>
<organism evidence="12 13">
    <name type="scientific">Dendrothele bispora (strain CBS 962.96)</name>
    <dbReference type="NCBI Taxonomy" id="1314807"/>
    <lineage>
        <taxon>Eukaryota</taxon>
        <taxon>Fungi</taxon>
        <taxon>Dikarya</taxon>
        <taxon>Basidiomycota</taxon>
        <taxon>Agaricomycotina</taxon>
        <taxon>Agaricomycetes</taxon>
        <taxon>Agaricomycetidae</taxon>
        <taxon>Agaricales</taxon>
        <taxon>Agaricales incertae sedis</taxon>
        <taxon>Dendrothele</taxon>
    </lineage>
</organism>
<comment type="cofactor">
    <cofactor evidence="1 9">
        <name>heme</name>
        <dbReference type="ChEBI" id="CHEBI:30413"/>
    </cofactor>
</comment>
<dbReference type="PANTHER" id="PTHR24305">
    <property type="entry name" value="CYTOCHROME P450"/>
    <property type="match status" value="1"/>
</dbReference>
<evidence type="ECO:0000256" key="5">
    <source>
        <dbReference type="ARBA" id="ARBA00022723"/>
    </source>
</evidence>
<dbReference type="Proteomes" id="UP000297245">
    <property type="component" value="Unassembled WGS sequence"/>
</dbReference>
<evidence type="ECO:0000256" key="8">
    <source>
        <dbReference type="ARBA" id="ARBA00023033"/>
    </source>
</evidence>
<evidence type="ECO:0000256" key="11">
    <source>
        <dbReference type="SAM" id="Phobius"/>
    </source>
</evidence>
<dbReference type="InterPro" id="IPR050121">
    <property type="entry name" value="Cytochrome_P450_monoxygenase"/>
</dbReference>
<keyword evidence="13" id="KW-1185">Reference proteome</keyword>
<evidence type="ECO:0000256" key="1">
    <source>
        <dbReference type="ARBA" id="ARBA00001971"/>
    </source>
</evidence>
<keyword evidence="4 9" id="KW-0349">Heme</keyword>
<feature type="binding site" description="axial binding residue" evidence="9">
    <location>
        <position position="447"/>
    </location>
    <ligand>
        <name>heme</name>
        <dbReference type="ChEBI" id="CHEBI:30413"/>
    </ligand>
    <ligandPart>
        <name>Fe</name>
        <dbReference type="ChEBI" id="CHEBI:18248"/>
    </ligandPart>
</feature>
<proteinExistence type="inferred from homology"/>
<evidence type="ECO:0000256" key="9">
    <source>
        <dbReference type="PIRSR" id="PIRSR602401-1"/>
    </source>
</evidence>
<dbReference type="SUPFAM" id="SSF48264">
    <property type="entry name" value="Cytochrome P450"/>
    <property type="match status" value="1"/>
</dbReference>
<evidence type="ECO:0000256" key="4">
    <source>
        <dbReference type="ARBA" id="ARBA00022617"/>
    </source>
</evidence>
<reference evidence="12 13" key="1">
    <citation type="journal article" date="2019" name="Nat. Ecol. Evol.">
        <title>Megaphylogeny resolves global patterns of mushroom evolution.</title>
        <authorList>
            <person name="Varga T."/>
            <person name="Krizsan K."/>
            <person name="Foldi C."/>
            <person name="Dima B."/>
            <person name="Sanchez-Garcia M."/>
            <person name="Sanchez-Ramirez S."/>
            <person name="Szollosi G.J."/>
            <person name="Szarkandi J.G."/>
            <person name="Papp V."/>
            <person name="Albert L."/>
            <person name="Andreopoulos W."/>
            <person name="Angelini C."/>
            <person name="Antonin V."/>
            <person name="Barry K.W."/>
            <person name="Bougher N.L."/>
            <person name="Buchanan P."/>
            <person name="Buyck B."/>
            <person name="Bense V."/>
            <person name="Catcheside P."/>
            <person name="Chovatia M."/>
            <person name="Cooper J."/>
            <person name="Damon W."/>
            <person name="Desjardin D."/>
            <person name="Finy P."/>
            <person name="Geml J."/>
            <person name="Haridas S."/>
            <person name="Hughes K."/>
            <person name="Justo A."/>
            <person name="Karasinski D."/>
            <person name="Kautmanova I."/>
            <person name="Kiss B."/>
            <person name="Kocsube S."/>
            <person name="Kotiranta H."/>
            <person name="LaButti K.M."/>
            <person name="Lechner B.E."/>
            <person name="Liimatainen K."/>
            <person name="Lipzen A."/>
            <person name="Lukacs Z."/>
            <person name="Mihaltcheva S."/>
            <person name="Morgado L.N."/>
            <person name="Niskanen T."/>
            <person name="Noordeloos M.E."/>
            <person name="Ohm R.A."/>
            <person name="Ortiz-Santana B."/>
            <person name="Ovrebo C."/>
            <person name="Racz N."/>
            <person name="Riley R."/>
            <person name="Savchenko A."/>
            <person name="Shiryaev A."/>
            <person name="Soop K."/>
            <person name="Spirin V."/>
            <person name="Szebenyi C."/>
            <person name="Tomsovsky M."/>
            <person name="Tulloss R.E."/>
            <person name="Uehling J."/>
            <person name="Grigoriev I.V."/>
            <person name="Vagvolgyi C."/>
            <person name="Papp T."/>
            <person name="Martin F.M."/>
            <person name="Miettinen O."/>
            <person name="Hibbett D.S."/>
            <person name="Nagy L.G."/>
        </authorList>
    </citation>
    <scope>NUCLEOTIDE SEQUENCE [LARGE SCALE GENOMIC DNA]</scope>
    <source>
        <strain evidence="12 13">CBS 962.96</strain>
    </source>
</reference>
<feature type="transmembrane region" description="Helical" evidence="11">
    <location>
        <begin position="12"/>
        <end position="34"/>
    </location>
</feature>
<dbReference type="PRINTS" id="PR00463">
    <property type="entry name" value="EP450I"/>
</dbReference>
<accession>A0A4S8KX58</accession>
<sequence>MNDSLSQQNVGFVSSQSGLLLSLSAIFITVYLLCNRGPFSKIPGPFVAKFTNLWEVYHARLGQRYMAVHKAHQRYGPIIRLAPNHISIADFAAIPILHGSGLQSLDKSPYYKAFISGEKASIFSTVDRKEHALKRRFYTGTFAPKTVKLYAPSVLHVLEKLSEKLDKQVIESKGQPVNLMIYLNYFALDALSTLAFGSSLGTLDRESDVLEGGSSEGIIKTIDEREHRGAVVGWSPFLQRWGHYMPDPFFWRGSHDSNELDRIARACIQERLSSGSENIDVLGHLIATQQKQHGDIDIDILVSEAITVLIAGTDATTNAMTAAVFLISTHPNVKEALRRELESALGKFGTPKIEGQISGLPYLNACVLEVLRYHSPTGMGLPRVSQGFEFRGHWFPAGTDVSVPTWTMQHDPIVFGPDPYIFRPERWIEDPSLIKFFMGFSSGARSCIGRNLAILELKMIVAVVFQKYDVEPQLQRLETVDKLMHKPTDESGWFTIKHRSV</sequence>
<evidence type="ECO:0000256" key="2">
    <source>
        <dbReference type="ARBA" id="ARBA00005179"/>
    </source>
</evidence>
<dbReference type="OrthoDB" id="1470350at2759"/>
<name>A0A4S8KX58_DENBC</name>
<comment type="similarity">
    <text evidence="3 10">Belongs to the cytochrome P450 family.</text>
</comment>
<evidence type="ECO:0000256" key="7">
    <source>
        <dbReference type="ARBA" id="ARBA00023004"/>
    </source>
</evidence>